<protein>
    <submittedName>
        <fullName evidence="2">Uncharacterized protein</fullName>
    </submittedName>
</protein>
<feature type="transmembrane region" description="Helical" evidence="1">
    <location>
        <begin position="53"/>
        <end position="72"/>
    </location>
</feature>
<gene>
    <name evidence="2" type="ORF">TRAPUB_7471</name>
</gene>
<feature type="transmembrane region" description="Helical" evidence="1">
    <location>
        <begin position="159"/>
        <end position="181"/>
    </location>
</feature>
<feature type="transmembrane region" description="Helical" evidence="1">
    <location>
        <begin position="92"/>
        <end position="112"/>
    </location>
</feature>
<keyword evidence="3" id="KW-1185">Reference proteome</keyword>
<evidence type="ECO:0000313" key="3">
    <source>
        <dbReference type="Proteomes" id="UP000184267"/>
    </source>
</evidence>
<reference evidence="2 3" key="1">
    <citation type="submission" date="2016-10" db="EMBL/GenBank/DDBJ databases">
        <title>Genome sequence of the basidiomycete white-rot fungus Trametes pubescens.</title>
        <authorList>
            <person name="Makela M.R."/>
            <person name="Granchi Z."/>
            <person name="Peng M."/>
            <person name="De Vries R.P."/>
            <person name="Grigoriev I."/>
            <person name="Riley R."/>
            <person name="Hilden K."/>
        </authorList>
    </citation>
    <scope>NUCLEOTIDE SEQUENCE [LARGE SCALE GENOMIC DNA]</scope>
    <source>
        <strain evidence="2 3">FBCC735</strain>
    </source>
</reference>
<evidence type="ECO:0000256" key="1">
    <source>
        <dbReference type="SAM" id="Phobius"/>
    </source>
</evidence>
<keyword evidence="1" id="KW-0812">Transmembrane</keyword>
<sequence length="260" mass="28153">MFRGAPGGPAAYFNQLSEFTQIFGSAVYIFQTLLGDSVVLYRCYLVWGSATIVAVPFILLLGSTACGIGILYSFAKVVPEADIFVNELQNWIVSFFSLTLATNIVCTGLVALRIWSLNRAIMGFASHSYRPIIFLVLESGAVYSATLATLLILYKAGSWFQYVLLDAISPIVGLVFSMIIIRIGLGITTVQGCSTTLAASGTGGRTRAPTQPIMFLHQTRGSNLSDADPDTDALELRPSTVFYDTGNKVARQRRLSALSH</sequence>
<feature type="transmembrane region" description="Helical" evidence="1">
    <location>
        <begin position="132"/>
        <end position="153"/>
    </location>
</feature>
<feature type="transmembrane region" description="Helical" evidence="1">
    <location>
        <begin position="22"/>
        <end position="41"/>
    </location>
</feature>
<accession>A0A1M2V397</accession>
<name>A0A1M2V397_TRAPU</name>
<proteinExistence type="predicted"/>
<dbReference type="OMA" id="WFQYVLL"/>
<dbReference type="OrthoDB" id="3354175at2759"/>
<dbReference type="AlphaFoldDB" id="A0A1M2V397"/>
<dbReference type="EMBL" id="MNAD01001704">
    <property type="protein sequence ID" value="OJT02055.1"/>
    <property type="molecule type" value="Genomic_DNA"/>
</dbReference>
<dbReference type="STRING" id="154538.A0A1M2V397"/>
<comment type="caution">
    <text evidence="2">The sequence shown here is derived from an EMBL/GenBank/DDBJ whole genome shotgun (WGS) entry which is preliminary data.</text>
</comment>
<organism evidence="2 3">
    <name type="scientific">Trametes pubescens</name>
    <name type="common">White-rot fungus</name>
    <dbReference type="NCBI Taxonomy" id="154538"/>
    <lineage>
        <taxon>Eukaryota</taxon>
        <taxon>Fungi</taxon>
        <taxon>Dikarya</taxon>
        <taxon>Basidiomycota</taxon>
        <taxon>Agaricomycotina</taxon>
        <taxon>Agaricomycetes</taxon>
        <taxon>Polyporales</taxon>
        <taxon>Polyporaceae</taxon>
        <taxon>Trametes</taxon>
    </lineage>
</organism>
<evidence type="ECO:0000313" key="2">
    <source>
        <dbReference type="EMBL" id="OJT02055.1"/>
    </source>
</evidence>
<keyword evidence="1" id="KW-0472">Membrane</keyword>
<dbReference type="Proteomes" id="UP000184267">
    <property type="component" value="Unassembled WGS sequence"/>
</dbReference>
<keyword evidence="1" id="KW-1133">Transmembrane helix</keyword>